<evidence type="ECO:0000256" key="1">
    <source>
        <dbReference type="SAM" id="MobiDB-lite"/>
    </source>
</evidence>
<proteinExistence type="predicted"/>
<dbReference type="EMBL" id="CADCWL010000181">
    <property type="protein sequence ID" value="CAA9575642.1"/>
    <property type="molecule type" value="Genomic_DNA"/>
</dbReference>
<gene>
    <name evidence="2" type="ORF">AVDCRST_MAG19-3318</name>
</gene>
<feature type="region of interest" description="Disordered" evidence="1">
    <location>
        <begin position="1"/>
        <end position="29"/>
    </location>
</feature>
<evidence type="ECO:0000313" key="2">
    <source>
        <dbReference type="EMBL" id="CAA9575642.1"/>
    </source>
</evidence>
<reference evidence="2" key="1">
    <citation type="submission" date="2020-02" db="EMBL/GenBank/DDBJ databases">
        <authorList>
            <person name="Meier V. D."/>
        </authorList>
    </citation>
    <scope>NUCLEOTIDE SEQUENCE</scope>
    <source>
        <strain evidence="2">AVDCRST_MAG19</strain>
    </source>
</reference>
<protein>
    <submittedName>
        <fullName evidence="2">Uncharacterized protein</fullName>
    </submittedName>
</protein>
<name>A0A6J4VET2_9BACT</name>
<accession>A0A6J4VET2</accession>
<organism evidence="2">
    <name type="scientific">uncultured Thermomicrobiales bacterium</name>
    <dbReference type="NCBI Taxonomy" id="1645740"/>
    <lineage>
        <taxon>Bacteria</taxon>
        <taxon>Pseudomonadati</taxon>
        <taxon>Thermomicrobiota</taxon>
        <taxon>Thermomicrobia</taxon>
        <taxon>Thermomicrobiales</taxon>
        <taxon>environmental samples</taxon>
    </lineage>
</organism>
<dbReference type="AlphaFoldDB" id="A0A6J4VET2"/>
<sequence>MLQQPALRRQRLPVGAAADRPRIDGDQMPGRRRAFGIIAA</sequence>